<dbReference type="Pfam" id="PF07963">
    <property type="entry name" value="N_methyl"/>
    <property type="match status" value="1"/>
</dbReference>
<evidence type="ECO:0000313" key="1">
    <source>
        <dbReference type="EMBL" id="CUU73173.1"/>
    </source>
</evidence>
<organism evidence="1 2">
    <name type="scientific">Campylobacter hyointestinalis subsp. hyointestinalis</name>
    <dbReference type="NCBI Taxonomy" id="91352"/>
    <lineage>
        <taxon>Bacteria</taxon>
        <taxon>Pseudomonadati</taxon>
        <taxon>Campylobacterota</taxon>
        <taxon>Epsilonproteobacteria</taxon>
        <taxon>Campylobacterales</taxon>
        <taxon>Campylobacteraceae</taxon>
        <taxon>Campylobacter</taxon>
    </lineage>
</organism>
<protein>
    <submittedName>
        <fullName evidence="1">Prepilin-type N-terminal cleavage/methylation domain-containing protein</fullName>
    </submittedName>
</protein>
<accession>A0A0S4RJ08</accession>
<gene>
    <name evidence="1" type="ORF">ERS686654_00492</name>
</gene>
<dbReference type="InterPro" id="IPR012902">
    <property type="entry name" value="N_methyl_site"/>
</dbReference>
<dbReference type="EMBL" id="FAVB01000001">
    <property type="protein sequence ID" value="CUU73173.1"/>
    <property type="molecule type" value="Genomic_DNA"/>
</dbReference>
<evidence type="ECO:0000313" key="2">
    <source>
        <dbReference type="Proteomes" id="UP000052237"/>
    </source>
</evidence>
<proteinExistence type="predicted"/>
<dbReference type="NCBIfam" id="TIGR02532">
    <property type="entry name" value="IV_pilin_GFxxxE"/>
    <property type="match status" value="1"/>
</dbReference>
<comment type="caution">
    <text evidence="1">The sequence shown here is derived from an EMBL/GenBank/DDBJ whole genome shotgun (WGS) entry which is preliminary data.</text>
</comment>
<dbReference type="InterPro" id="IPR045584">
    <property type="entry name" value="Pilin-like"/>
</dbReference>
<dbReference type="AlphaFoldDB" id="A0A0S4RJ08"/>
<keyword evidence="2" id="KW-1185">Reference proteome</keyword>
<dbReference type="RefSeq" id="WP_059434978.1">
    <property type="nucleotide sequence ID" value="NZ_FAVB01000001.1"/>
</dbReference>
<reference evidence="1 2" key="1">
    <citation type="submission" date="2015-11" db="EMBL/GenBank/DDBJ databases">
        <authorList>
            <consortium name="Pathogen Informatics"/>
        </authorList>
    </citation>
    <scope>NUCLEOTIDE SEQUENCE [LARGE SCALE GENOMIC DNA]</scope>
    <source>
        <strain evidence="1 2">006A-0059</strain>
    </source>
</reference>
<sequence length="309" mass="35163">MKKAFTLIELVIAITITAILASIGTEIISTVYQNYIQTRSITKLEAQTELAITQISKRLQYRIKQTLVGYEYERGKYKDMIKCEADCGIAWYMQSYESRRLGEANKTGWSGVINKATIAGNEINLSLGYDDDDDNVQNLEKVKEIIKSITSKENRIALIFKQSEDKTATNYYDGNNPDKVYEAYFSGNNIIIDKKNENIGDELEDLYYLSHTINRIYIDKKDNFDKVGGDLILETNFLPWDDKNKISSTIAKNVTTLRFTNFAKENNSENNFVGSNGLILKICIKDPNLKVGKKDNDPHLEVCKVKAII</sequence>
<name>A0A0S4RJ08_CAMHY</name>
<dbReference type="Proteomes" id="UP000052237">
    <property type="component" value="Unassembled WGS sequence"/>
</dbReference>
<dbReference type="SUPFAM" id="SSF54523">
    <property type="entry name" value="Pili subunits"/>
    <property type="match status" value="1"/>
</dbReference>